<evidence type="ECO:0000259" key="3">
    <source>
        <dbReference type="Pfam" id="PF00501"/>
    </source>
</evidence>
<evidence type="ECO:0000259" key="4">
    <source>
        <dbReference type="Pfam" id="PF13193"/>
    </source>
</evidence>
<evidence type="ECO:0000313" key="5">
    <source>
        <dbReference type="EMBL" id="SKB07406.1"/>
    </source>
</evidence>
<evidence type="ECO:0000256" key="1">
    <source>
        <dbReference type="ARBA" id="ARBA00006432"/>
    </source>
</evidence>
<protein>
    <submittedName>
        <fullName evidence="5">Long-chain acyl-CoA synthetase</fullName>
    </submittedName>
</protein>
<dbReference type="InterPro" id="IPR025110">
    <property type="entry name" value="AMP-bd_C"/>
</dbReference>
<feature type="domain" description="AMP-dependent synthetase/ligase" evidence="3">
    <location>
        <begin position="11"/>
        <end position="357"/>
    </location>
</feature>
<keyword evidence="2" id="KW-0436">Ligase</keyword>
<dbReference type="Proteomes" id="UP000190774">
    <property type="component" value="Unassembled WGS sequence"/>
</dbReference>
<dbReference type="PROSITE" id="PS00455">
    <property type="entry name" value="AMP_BINDING"/>
    <property type="match status" value="1"/>
</dbReference>
<dbReference type="CDD" id="cd04433">
    <property type="entry name" value="AFD_class_I"/>
    <property type="match status" value="1"/>
</dbReference>
<dbReference type="EMBL" id="FUYE01000023">
    <property type="protein sequence ID" value="SKB07406.1"/>
    <property type="molecule type" value="Genomic_DNA"/>
</dbReference>
<organism evidence="5 6">
    <name type="scientific">Prosthecobacter debontii</name>
    <dbReference type="NCBI Taxonomy" id="48467"/>
    <lineage>
        <taxon>Bacteria</taxon>
        <taxon>Pseudomonadati</taxon>
        <taxon>Verrucomicrobiota</taxon>
        <taxon>Verrucomicrobiia</taxon>
        <taxon>Verrucomicrobiales</taxon>
        <taxon>Verrucomicrobiaceae</taxon>
        <taxon>Prosthecobacter</taxon>
    </lineage>
</organism>
<dbReference type="GO" id="GO:0006631">
    <property type="term" value="P:fatty acid metabolic process"/>
    <property type="evidence" value="ECO:0007669"/>
    <property type="project" value="TreeGrafter"/>
</dbReference>
<proteinExistence type="inferred from homology"/>
<dbReference type="InterPro" id="IPR042099">
    <property type="entry name" value="ANL_N_sf"/>
</dbReference>
<dbReference type="STRING" id="48467.SAMN02745166_04686"/>
<accession>A0A1T4Z0A5</accession>
<comment type="similarity">
    <text evidence="1">Belongs to the ATP-dependent AMP-binding enzyme family.</text>
</comment>
<dbReference type="InterPro" id="IPR000873">
    <property type="entry name" value="AMP-dep_synth/lig_dom"/>
</dbReference>
<dbReference type="PANTHER" id="PTHR43201:SF5">
    <property type="entry name" value="MEDIUM-CHAIN ACYL-COA LIGASE ACSF2, MITOCHONDRIAL"/>
    <property type="match status" value="1"/>
</dbReference>
<dbReference type="PANTHER" id="PTHR43201">
    <property type="entry name" value="ACYL-COA SYNTHETASE"/>
    <property type="match status" value="1"/>
</dbReference>
<dbReference type="RefSeq" id="WP_078815805.1">
    <property type="nucleotide sequence ID" value="NZ_FUYE01000023.1"/>
</dbReference>
<evidence type="ECO:0000256" key="2">
    <source>
        <dbReference type="ARBA" id="ARBA00022598"/>
    </source>
</evidence>
<feature type="domain" description="AMP-binding enzyme C-terminal" evidence="4">
    <location>
        <begin position="408"/>
        <end position="483"/>
    </location>
</feature>
<dbReference type="Gene3D" id="3.30.300.30">
    <property type="match status" value="1"/>
</dbReference>
<dbReference type="Pfam" id="PF00501">
    <property type="entry name" value="AMP-binding"/>
    <property type="match status" value="1"/>
</dbReference>
<evidence type="ECO:0000313" key="6">
    <source>
        <dbReference type="Proteomes" id="UP000190774"/>
    </source>
</evidence>
<dbReference type="GO" id="GO:0031956">
    <property type="term" value="F:medium-chain fatty acid-CoA ligase activity"/>
    <property type="evidence" value="ECO:0007669"/>
    <property type="project" value="TreeGrafter"/>
</dbReference>
<dbReference type="Pfam" id="PF13193">
    <property type="entry name" value="AMP-binding_C"/>
    <property type="match status" value="1"/>
</dbReference>
<dbReference type="InterPro" id="IPR020845">
    <property type="entry name" value="AMP-binding_CS"/>
</dbReference>
<dbReference type="Gene3D" id="3.40.50.12780">
    <property type="entry name" value="N-terminal domain of ligase-like"/>
    <property type="match status" value="1"/>
</dbReference>
<sequence length="487" mass="53166">MFSIVEAIRERATPEAVALVQKDRTLNYQDLFKQSDAMADAIRQHAPRDASRPDRLRIGVHFPSSLDYVPLALATLTAGACFVPIPDELAEEEKRDLATRTALDYVLVSEPLATWLPEGSVKVGEFTLAEQKVQIQRLPAATTNFPVADFEGINPAFIRFSSGTTGKSKGVLLSHESLLERITSANEGLQIGPGDRVLWVLPMAHHFAVSIVLYLYHGATTIIEETHLGEDLLRAGAEQKATVMYGSPVHYRQLVEAPPVGEWTALRLAVATAAALDAATAEKFRTRFGRDLVQGLGIIELGLPVLNLTGAQEAPEAIGLPLSAYECLLKDDSGKEPPQGEAGEICLRGKGMFDAYLDPWMLRAQVVDAEGWFATGDLGKRDSAGRVTICGRKKTLINVGGMKVFPEEVERIIDSHPKVQRSLVEARVHALYGEVPIVRYIPSPEGAPTTMELRNHCRAHLAGYKIPLIFTVTQELPLTASGKLKRA</sequence>
<dbReference type="AlphaFoldDB" id="A0A1T4Z0A5"/>
<keyword evidence="6" id="KW-1185">Reference proteome</keyword>
<name>A0A1T4Z0A5_9BACT</name>
<gene>
    <name evidence="5" type="ORF">SAMN02745166_04686</name>
</gene>
<dbReference type="OrthoDB" id="9803968at2"/>
<dbReference type="SUPFAM" id="SSF56801">
    <property type="entry name" value="Acetyl-CoA synthetase-like"/>
    <property type="match status" value="1"/>
</dbReference>
<reference evidence="6" key="1">
    <citation type="submission" date="2017-02" db="EMBL/GenBank/DDBJ databases">
        <authorList>
            <person name="Varghese N."/>
            <person name="Submissions S."/>
        </authorList>
    </citation>
    <scope>NUCLEOTIDE SEQUENCE [LARGE SCALE GENOMIC DNA]</scope>
    <source>
        <strain evidence="6">ATCC 700200</strain>
    </source>
</reference>
<dbReference type="InterPro" id="IPR045851">
    <property type="entry name" value="AMP-bd_C_sf"/>
</dbReference>